<dbReference type="EMBL" id="CAXDID020000001">
    <property type="protein sequence ID" value="CAL5970722.1"/>
    <property type="molecule type" value="Genomic_DNA"/>
</dbReference>
<dbReference type="InterPro" id="IPR011992">
    <property type="entry name" value="EF-hand-dom_pair"/>
</dbReference>
<gene>
    <name evidence="1" type="ORF">HINF_LOCUS12150</name>
    <name evidence="3" type="ORF">HINF_LOCUS59873</name>
    <name evidence="2" type="ORF">HINF_LOCUS662</name>
</gene>
<name>A0AA86TQF7_9EUKA</name>
<dbReference type="AlphaFoldDB" id="A0AA86TQF7"/>
<reference evidence="1" key="1">
    <citation type="submission" date="2023-06" db="EMBL/GenBank/DDBJ databases">
        <authorList>
            <person name="Kurt Z."/>
        </authorList>
    </citation>
    <scope>NUCLEOTIDE SEQUENCE</scope>
</reference>
<accession>A0AA86TQF7</accession>
<proteinExistence type="predicted"/>
<dbReference type="Proteomes" id="UP001642409">
    <property type="component" value="Unassembled WGS sequence"/>
</dbReference>
<organism evidence="1">
    <name type="scientific">Hexamita inflata</name>
    <dbReference type="NCBI Taxonomy" id="28002"/>
    <lineage>
        <taxon>Eukaryota</taxon>
        <taxon>Metamonada</taxon>
        <taxon>Diplomonadida</taxon>
        <taxon>Hexamitidae</taxon>
        <taxon>Hexamitinae</taxon>
        <taxon>Hexamita</taxon>
    </lineage>
</organism>
<protein>
    <submittedName>
        <fullName evidence="1">EF-hand domain pair</fullName>
    </submittedName>
    <submittedName>
        <fullName evidence="2">EF-hand_domain pair</fullName>
    </submittedName>
</protein>
<keyword evidence="4" id="KW-1185">Reference proteome</keyword>
<dbReference type="SUPFAM" id="SSF47473">
    <property type="entry name" value="EF-hand"/>
    <property type="match status" value="1"/>
</dbReference>
<reference evidence="2 4" key="2">
    <citation type="submission" date="2024-07" db="EMBL/GenBank/DDBJ databases">
        <authorList>
            <person name="Akdeniz Z."/>
        </authorList>
    </citation>
    <scope>NUCLEOTIDE SEQUENCE [LARGE SCALE GENOMIC DNA]</scope>
</reference>
<evidence type="ECO:0000313" key="4">
    <source>
        <dbReference type="Proteomes" id="UP001642409"/>
    </source>
</evidence>
<dbReference type="EMBL" id="CAXDID020000346">
    <property type="protein sequence ID" value="CAL6080450.1"/>
    <property type="molecule type" value="Genomic_DNA"/>
</dbReference>
<evidence type="ECO:0000313" key="2">
    <source>
        <dbReference type="EMBL" id="CAL5970722.1"/>
    </source>
</evidence>
<comment type="caution">
    <text evidence="1">The sequence shown here is derived from an EMBL/GenBank/DDBJ whole genome shotgun (WGS) entry which is preliminary data.</text>
</comment>
<dbReference type="EMBL" id="CATOUU010000314">
    <property type="protein sequence ID" value="CAI9924505.1"/>
    <property type="molecule type" value="Genomic_DNA"/>
</dbReference>
<evidence type="ECO:0000313" key="1">
    <source>
        <dbReference type="EMBL" id="CAI9924505.1"/>
    </source>
</evidence>
<evidence type="ECO:0000313" key="3">
    <source>
        <dbReference type="EMBL" id="CAL6080450.1"/>
    </source>
</evidence>
<sequence length="133" mass="15394">MEEADFKKMFDKLQQSGLVSLDSMGVLMRSLGGNLVNFLPADLVGTQLTFNQFEQVLQSFQTMQRDYVKDKQELLKQALHSFTYNGVIHTKDIVRALKILGTEDEIKQLLKDAELDKEEIYEWHHVVQALIYD</sequence>
<dbReference type="Gene3D" id="1.10.238.10">
    <property type="entry name" value="EF-hand"/>
    <property type="match status" value="1"/>
</dbReference>